<evidence type="ECO:0000313" key="3">
    <source>
        <dbReference type="Proteomes" id="UP001222800"/>
    </source>
</evidence>
<evidence type="ECO:0000256" key="1">
    <source>
        <dbReference type="SAM" id="Phobius"/>
    </source>
</evidence>
<dbReference type="Proteomes" id="UP001222800">
    <property type="component" value="Chromosome"/>
</dbReference>
<keyword evidence="1" id="KW-1133">Transmembrane helix</keyword>
<proteinExistence type="predicted"/>
<dbReference type="EMBL" id="CP120733">
    <property type="protein sequence ID" value="WFD10301.1"/>
    <property type="molecule type" value="Genomic_DNA"/>
</dbReference>
<protein>
    <recommendedName>
        <fullName evidence="4">DUF1449 family protein</fullName>
    </recommendedName>
</protein>
<reference evidence="2 3" key="1">
    <citation type="submission" date="2023-03" db="EMBL/GenBank/DDBJ databases">
        <title>Complete genome sequence of Tepidibacter sp. SWIR-1, isolated from a deep-sea hydrothermal vent.</title>
        <authorList>
            <person name="Li X."/>
        </authorList>
    </citation>
    <scope>NUCLEOTIDE SEQUENCE [LARGE SCALE GENOMIC DNA]</scope>
    <source>
        <strain evidence="2 3">SWIR-1</strain>
    </source>
</reference>
<evidence type="ECO:0008006" key="4">
    <source>
        <dbReference type="Google" id="ProtNLM"/>
    </source>
</evidence>
<accession>A0ABY8EBK3</accession>
<organism evidence="2 3">
    <name type="scientific">Tepidibacter hydrothermalis</name>
    <dbReference type="NCBI Taxonomy" id="3036126"/>
    <lineage>
        <taxon>Bacteria</taxon>
        <taxon>Bacillati</taxon>
        <taxon>Bacillota</taxon>
        <taxon>Clostridia</taxon>
        <taxon>Peptostreptococcales</taxon>
        <taxon>Peptostreptococcaceae</taxon>
        <taxon>Tepidibacter</taxon>
    </lineage>
</organism>
<keyword evidence="3" id="KW-1185">Reference proteome</keyword>
<dbReference type="RefSeq" id="WP_277732276.1">
    <property type="nucleotide sequence ID" value="NZ_CP120733.1"/>
</dbReference>
<name>A0ABY8EBK3_9FIRM</name>
<feature type="transmembrane region" description="Helical" evidence="1">
    <location>
        <begin position="12"/>
        <end position="34"/>
    </location>
</feature>
<keyword evidence="1" id="KW-0812">Transmembrane</keyword>
<sequence>MNKLIQFLKIYLKSCTLILPFGFVGQFTGDLITYYNYGYTPTNFPLYSNVIMGTLASSLIMSFLLYPIEKIIPIYDENIFRKKLNEGLTRNKFKNLSNKETLLIVKHNFIKKFIFGDELSISLYNDKAIFKGSRVNIIAICNNFKFKKEITSN</sequence>
<feature type="transmembrane region" description="Helical" evidence="1">
    <location>
        <begin position="46"/>
        <end position="66"/>
    </location>
</feature>
<keyword evidence="1" id="KW-0472">Membrane</keyword>
<gene>
    <name evidence="2" type="ORF">P4S50_18435</name>
</gene>
<evidence type="ECO:0000313" key="2">
    <source>
        <dbReference type="EMBL" id="WFD10301.1"/>
    </source>
</evidence>